<reference evidence="2 3" key="1">
    <citation type="submission" date="2018-06" db="EMBL/GenBank/DDBJ databases">
        <title>Comparative genomics reveals the genomic features of Rhizophagus irregularis, R. cerebriforme, R. diaphanum and Gigaspora rosea, and their symbiotic lifestyle signature.</title>
        <authorList>
            <person name="Morin E."/>
            <person name="San Clemente H."/>
            <person name="Chen E.C.H."/>
            <person name="De La Providencia I."/>
            <person name="Hainaut M."/>
            <person name="Kuo A."/>
            <person name="Kohler A."/>
            <person name="Murat C."/>
            <person name="Tang N."/>
            <person name="Roy S."/>
            <person name="Loubradou J."/>
            <person name="Henrissat B."/>
            <person name="Grigoriev I.V."/>
            <person name="Corradi N."/>
            <person name="Roux C."/>
            <person name="Martin F.M."/>
        </authorList>
    </citation>
    <scope>NUCLEOTIDE SEQUENCE [LARGE SCALE GENOMIC DNA]</scope>
    <source>
        <strain evidence="2 3">DAOM 194757</strain>
    </source>
</reference>
<protein>
    <submittedName>
        <fullName evidence="2">Uncharacterized protein</fullName>
    </submittedName>
</protein>
<dbReference type="EMBL" id="QKWP01000531">
    <property type="protein sequence ID" value="RIB18598.1"/>
    <property type="molecule type" value="Genomic_DNA"/>
</dbReference>
<comment type="caution">
    <text evidence="2">The sequence shown here is derived from an EMBL/GenBank/DDBJ whole genome shotgun (WGS) entry which is preliminary data.</text>
</comment>
<organism evidence="2 3">
    <name type="scientific">Gigaspora rosea</name>
    <dbReference type="NCBI Taxonomy" id="44941"/>
    <lineage>
        <taxon>Eukaryota</taxon>
        <taxon>Fungi</taxon>
        <taxon>Fungi incertae sedis</taxon>
        <taxon>Mucoromycota</taxon>
        <taxon>Glomeromycotina</taxon>
        <taxon>Glomeromycetes</taxon>
        <taxon>Diversisporales</taxon>
        <taxon>Gigasporaceae</taxon>
        <taxon>Gigaspora</taxon>
    </lineage>
</organism>
<evidence type="ECO:0000313" key="2">
    <source>
        <dbReference type="EMBL" id="RIB18598.1"/>
    </source>
</evidence>
<dbReference type="Proteomes" id="UP000266673">
    <property type="component" value="Unassembled WGS sequence"/>
</dbReference>
<accession>A0A397VA95</accession>
<evidence type="ECO:0000256" key="1">
    <source>
        <dbReference type="SAM" id="MobiDB-lite"/>
    </source>
</evidence>
<proteinExistence type="predicted"/>
<sequence>MYLFILLGVICDRDAAKVQRYQLTDLLNKPEENLKDFTVKQMFKIIRETYTYILCGDVADEHNFFNIRKFVLIITTIYADWAMKLKGLEGANYFNLGAIKNLADRNVGHSVMIQDLKIQLAYKLIIKPISQARFRKVKTDREIKFVSCNKEIQTISQNKPIELNDIDGLQQLISLINQVQQLQSQNIPTLEQPDKPKPKPGQPIETEEPEEKPDYDLIYAKIKYNNLVKKIKKKQNVAKLNVNIKDEIDFETKYITEEQKKEFHKIREDPIQQLKGKTKFDNISHNIKNEFFIGNLLDNNNIKNELNNKKLEDRGYYDDRIKEIR</sequence>
<gene>
    <name evidence="2" type="ORF">C2G38_2184238</name>
</gene>
<feature type="region of interest" description="Disordered" evidence="1">
    <location>
        <begin position="186"/>
        <end position="210"/>
    </location>
</feature>
<keyword evidence="3" id="KW-1185">Reference proteome</keyword>
<dbReference type="AlphaFoldDB" id="A0A397VA95"/>
<evidence type="ECO:0000313" key="3">
    <source>
        <dbReference type="Proteomes" id="UP000266673"/>
    </source>
</evidence>
<dbReference type="OrthoDB" id="2487999at2759"/>
<name>A0A397VA95_9GLOM</name>